<evidence type="ECO:0000313" key="3">
    <source>
        <dbReference type="EMBL" id="PZN82435.1"/>
    </source>
</evidence>
<dbReference type="InterPro" id="IPR014729">
    <property type="entry name" value="Rossmann-like_a/b/a_fold"/>
</dbReference>
<dbReference type="AlphaFoldDB" id="A0A2W4REG5"/>
<keyword evidence="2" id="KW-0067">ATP-binding</keyword>
<evidence type="ECO:0000256" key="2">
    <source>
        <dbReference type="ARBA" id="ARBA00022840"/>
    </source>
</evidence>
<dbReference type="SUPFAM" id="SSF52374">
    <property type="entry name" value="Nucleotidylyl transferase"/>
    <property type="match status" value="1"/>
</dbReference>
<dbReference type="GO" id="GO:0005829">
    <property type="term" value="C:cytosol"/>
    <property type="evidence" value="ECO:0007669"/>
    <property type="project" value="TreeGrafter"/>
</dbReference>
<organism evidence="3 4">
    <name type="scientific">Candidatus Methylumidiphilus alinenensis</name>
    <dbReference type="NCBI Taxonomy" id="2202197"/>
    <lineage>
        <taxon>Bacteria</taxon>
        <taxon>Pseudomonadati</taxon>
        <taxon>Pseudomonadota</taxon>
        <taxon>Gammaproteobacteria</taxon>
        <taxon>Methylococcales</taxon>
        <taxon>Candidatus Methylumidiphilus</taxon>
    </lineage>
</organism>
<gene>
    <name evidence="3" type="ORF">DM484_06455</name>
</gene>
<dbReference type="GO" id="GO:0004592">
    <property type="term" value="F:pantoate-beta-alanine ligase activity"/>
    <property type="evidence" value="ECO:0007669"/>
    <property type="project" value="InterPro"/>
</dbReference>
<dbReference type="PANTHER" id="PTHR21299:SF1">
    <property type="entry name" value="PANTOATE--BETA-ALANINE LIGASE"/>
    <property type="match status" value="1"/>
</dbReference>
<sequence>MKIIESIPNLRETVHRWRSAGDTLAFVPTMGNLHAGHLRLVEEARKLASRVVVSIFVNPTQFCAGEDFGAYPRTPEEDKDKLKGSGADLLFTPHADEVYPAGAVTVVEVTGVSDDLCGKFRPGHFRG</sequence>
<dbReference type="EMBL" id="QJPH01000220">
    <property type="protein sequence ID" value="PZN82435.1"/>
    <property type="molecule type" value="Genomic_DNA"/>
</dbReference>
<name>A0A2W4REG5_9GAMM</name>
<dbReference type="GO" id="GO:0015940">
    <property type="term" value="P:pantothenate biosynthetic process"/>
    <property type="evidence" value="ECO:0007669"/>
    <property type="project" value="InterPro"/>
</dbReference>
<dbReference type="GO" id="GO:0005524">
    <property type="term" value="F:ATP binding"/>
    <property type="evidence" value="ECO:0007669"/>
    <property type="project" value="UniProtKB-KW"/>
</dbReference>
<dbReference type="InterPro" id="IPR004821">
    <property type="entry name" value="Cyt_trans-like"/>
</dbReference>
<feature type="non-terminal residue" evidence="3">
    <location>
        <position position="127"/>
    </location>
</feature>
<dbReference type="Gene3D" id="3.40.50.620">
    <property type="entry name" value="HUPs"/>
    <property type="match status" value="1"/>
</dbReference>
<proteinExistence type="predicted"/>
<keyword evidence="1" id="KW-0547">Nucleotide-binding</keyword>
<dbReference type="Pfam" id="PF02569">
    <property type="entry name" value="Pantoate_ligase"/>
    <property type="match status" value="1"/>
</dbReference>
<protein>
    <submittedName>
        <fullName evidence="3">Pantoate--beta-alanine ligase</fullName>
    </submittedName>
</protein>
<reference evidence="3 4" key="1">
    <citation type="journal article" date="2018" name="Aquat. Microb. Ecol.">
        <title>Gammaproteobacterial methanotrophs dominate.</title>
        <authorList>
            <person name="Rissanen A.J."/>
            <person name="Saarenheimo J."/>
            <person name="Tiirola M."/>
            <person name="Peura S."/>
            <person name="Aalto S.L."/>
            <person name="Karvinen A."/>
            <person name="Nykanen H."/>
        </authorList>
    </citation>
    <scope>NUCLEOTIDE SEQUENCE [LARGE SCALE GENOMIC DNA]</scope>
    <source>
        <strain evidence="3">AMbin10</strain>
    </source>
</reference>
<keyword evidence="3" id="KW-0436">Ligase</keyword>
<dbReference type="Proteomes" id="UP000249396">
    <property type="component" value="Unassembled WGS sequence"/>
</dbReference>
<accession>A0A2W4REG5</accession>
<dbReference type="NCBIfam" id="TIGR00125">
    <property type="entry name" value="cyt_tran_rel"/>
    <property type="match status" value="1"/>
</dbReference>
<dbReference type="InterPro" id="IPR003721">
    <property type="entry name" value="Pantoate_ligase"/>
</dbReference>
<evidence type="ECO:0000256" key="1">
    <source>
        <dbReference type="ARBA" id="ARBA00022741"/>
    </source>
</evidence>
<comment type="caution">
    <text evidence="3">The sequence shown here is derived from an EMBL/GenBank/DDBJ whole genome shotgun (WGS) entry which is preliminary data.</text>
</comment>
<dbReference type="PANTHER" id="PTHR21299">
    <property type="entry name" value="CYTIDYLATE KINASE/PANTOATE-BETA-ALANINE LIGASE"/>
    <property type="match status" value="1"/>
</dbReference>
<evidence type="ECO:0000313" key="4">
    <source>
        <dbReference type="Proteomes" id="UP000249396"/>
    </source>
</evidence>